<dbReference type="InterPro" id="IPR025961">
    <property type="entry name" value="Metal_resist"/>
</dbReference>
<dbReference type="CDD" id="cd09916">
    <property type="entry name" value="CpxP_like"/>
    <property type="match status" value="1"/>
</dbReference>
<proteinExistence type="predicted"/>
<evidence type="ECO:0000313" key="2">
    <source>
        <dbReference type="Proteomes" id="UP000807785"/>
    </source>
</evidence>
<comment type="caution">
    <text evidence="1">The sequence shown here is derived from an EMBL/GenBank/DDBJ whole genome shotgun (WGS) entry which is preliminary data.</text>
</comment>
<dbReference type="GO" id="GO:0042597">
    <property type="term" value="C:periplasmic space"/>
    <property type="evidence" value="ECO:0007669"/>
    <property type="project" value="InterPro"/>
</dbReference>
<dbReference type="Proteomes" id="UP000807785">
    <property type="component" value="Unassembled WGS sequence"/>
</dbReference>
<organism evidence="1 2">
    <name type="scientific">Candidatus Methylophosphatis roskildensis</name>
    <dbReference type="NCBI Taxonomy" id="2899263"/>
    <lineage>
        <taxon>Bacteria</taxon>
        <taxon>Pseudomonadati</taxon>
        <taxon>Pseudomonadota</taxon>
        <taxon>Betaproteobacteria</taxon>
        <taxon>Nitrosomonadales</taxon>
        <taxon>Sterolibacteriaceae</taxon>
        <taxon>Candidatus Methylophosphatis</taxon>
    </lineage>
</organism>
<dbReference type="InterPro" id="IPR012899">
    <property type="entry name" value="LTXXQ"/>
</dbReference>
<dbReference type="Pfam" id="PF13801">
    <property type="entry name" value="Metal_resist"/>
    <property type="match status" value="1"/>
</dbReference>
<protein>
    <submittedName>
        <fullName evidence="1">Spy/CpxP family protein refolding chaperone</fullName>
    </submittedName>
</protein>
<dbReference type="Gene3D" id="1.20.120.1490">
    <property type="match status" value="1"/>
</dbReference>
<name>A0A9D7E6T5_9PROT</name>
<gene>
    <name evidence="1" type="ORF">IPH26_19065</name>
</gene>
<reference evidence="1" key="1">
    <citation type="submission" date="2020-10" db="EMBL/GenBank/DDBJ databases">
        <title>Connecting structure to function with the recovery of over 1000 high-quality activated sludge metagenome-assembled genomes encoding full-length rRNA genes using long-read sequencing.</title>
        <authorList>
            <person name="Singleton C.M."/>
            <person name="Petriglieri F."/>
            <person name="Kristensen J.M."/>
            <person name="Kirkegaard R.H."/>
            <person name="Michaelsen T.Y."/>
            <person name="Andersen M.H."/>
            <person name="Karst S.M."/>
            <person name="Dueholm M.S."/>
            <person name="Nielsen P.H."/>
            <person name="Albertsen M."/>
        </authorList>
    </citation>
    <scope>NUCLEOTIDE SEQUENCE</scope>
    <source>
        <strain evidence="1">Bjer_18-Q3-R1-45_BAT3C.347</strain>
    </source>
</reference>
<dbReference type="EMBL" id="JADJEV010000005">
    <property type="protein sequence ID" value="MBK6974937.1"/>
    <property type="molecule type" value="Genomic_DNA"/>
</dbReference>
<accession>A0A9D7E6T5</accession>
<dbReference type="AlphaFoldDB" id="A0A9D7E6T5"/>
<sequence length="181" mass="19780">MTFTSFFDSCRRNTRVRKVLIGGAAASLLGIGALAAHAEPGSLMRAHMGGQHRGHGFAGDPAEMTDHMLLRIDHMLAKVGASDDQKTSIKAIAKSAITDLAPLRKQQWELRKQMRDALTAATIDKAKLAELHTQQTQLFDKTSARMQEAMIAAAEILTPEQRKAMAERMGRRGMRGMGPQS</sequence>
<evidence type="ECO:0000313" key="1">
    <source>
        <dbReference type="EMBL" id="MBK6974937.1"/>
    </source>
</evidence>